<protein>
    <submittedName>
        <fullName evidence="3">Glycosyltransferase family 4 protein</fullName>
    </submittedName>
</protein>
<dbReference type="PANTHER" id="PTHR12526">
    <property type="entry name" value="GLYCOSYLTRANSFERASE"/>
    <property type="match status" value="1"/>
</dbReference>
<dbReference type="InterPro" id="IPR028098">
    <property type="entry name" value="Glyco_trans_4-like_N"/>
</dbReference>
<accession>A0ABW5ITY4</accession>
<evidence type="ECO:0000313" key="4">
    <source>
        <dbReference type="Proteomes" id="UP001597468"/>
    </source>
</evidence>
<organism evidence="3 4">
    <name type="scientific">Salinimicrobium flavum</name>
    <dbReference type="NCBI Taxonomy" id="1737065"/>
    <lineage>
        <taxon>Bacteria</taxon>
        <taxon>Pseudomonadati</taxon>
        <taxon>Bacteroidota</taxon>
        <taxon>Flavobacteriia</taxon>
        <taxon>Flavobacteriales</taxon>
        <taxon>Flavobacteriaceae</taxon>
        <taxon>Salinimicrobium</taxon>
    </lineage>
</organism>
<dbReference type="CDD" id="cd03808">
    <property type="entry name" value="GT4_CapM-like"/>
    <property type="match status" value="1"/>
</dbReference>
<evidence type="ECO:0000313" key="3">
    <source>
        <dbReference type="EMBL" id="MFD2516572.1"/>
    </source>
</evidence>
<dbReference type="InterPro" id="IPR001296">
    <property type="entry name" value="Glyco_trans_1"/>
</dbReference>
<evidence type="ECO:0000259" key="2">
    <source>
        <dbReference type="Pfam" id="PF13477"/>
    </source>
</evidence>
<dbReference type="Proteomes" id="UP001597468">
    <property type="component" value="Unassembled WGS sequence"/>
</dbReference>
<dbReference type="Gene3D" id="3.40.50.2000">
    <property type="entry name" value="Glycogen Phosphorylase B"/>
    <property type="match status" value="2"/>
</dbReference>
<evidence type="ECO:0000259" key="1">
    <source>
        <dbReference type="Pfam" id="PF00534"/>
    </source>
</evidence>
<feature type="domain" description="Glycosyltransferase subfamily 4-like N-terminal" evidence="2">
    <location>
        <begin position="8"/>
        <end position="152"/>
    </location>
</feature>
<feature type="domain" description="Glycosyl transferase family 1" evidence="1">
    <location>
        <begin position="193"/>
        <end position="354"/>
    </location>
</feature>
<dbReference type="PANTHER" id="PTHR12526:SF638">
    <property type="entry name" value="SPORE COAT PROTEIN SA"/>
    <property type="match status" value="1"/>
</dbReference>
<dbReference type="RefSeq" id="WP_380747783.1">
    <property type="nucleotide sequence ID" value="NZ_JBHULT010000005.1"/>
</dbReference>
<comment type="caution">
    <text evidence="3">The sequence shown here is derived from an EMBL/GenBank/DDBJ whole genome shotgun (WGS) entry which is preliminary data.</text>
</comment>
<dbReference type="SUPFAM" id="SSF53756">
    <property type="entry name" value="UDP-Glycosyltransferase/glycogen phosphorylase"/>
    <property type="match status" value="1"/>
</dbReference>
<dbReference type="Pfam" id="PF00534">
    <property type="entry name" value="Glycos_transf_1"/>
    <property type="match status" value="1"/>
</dbReference>
<reference evidence="4" key="1">
    <citation type="journal article" date="2019" name="Int. J. Syst. Evol. Microbiol.">
        <title>The Global Catalogue of Microorganisms (GCM) 10K type strain sequencing project: providing services to taxonomists for standard genome sequencing and annotation.</title>
        <authorList>
            <consortium name="The Broad Institute Genomics Platform"/>
            <consortium name="The Broad Institute Genome Sequencing Center for Infectious Disease"/>
            <person name="Wu L."/>
            <person name="Ma J."/>
        </authorList>
    </citation>
    <scope>NUCLEOTIDE SEQUENCE [LARGE SCALE GENOMIC DNA]</scope>
    <source>
        <strain evidence="4">KCTC 42585</strain>
    </source>
</reference>
<gene>
    <name evidence="3" type="ORF">ACFSTG_01560</name>
</gene>
<name>A0ABW5ITY4_9FLAO</name>
<keyword evidence="4" id="KW-1185">Reference proteome</keyword>
<dbReference type="Pfam" id="PF13477">
    <property type="entry name" value="Glyco_trans_4_2"/>
    <property type="match status" value="1"/>
</dbReference>
<sequence length="379" mass="43577">MKNNNKKKIAIIANTSWYLFNFRKNLLQKLVNSGYEVIAVAPYDEFSQKLKTLGCIYEHIYIDSKSKNPINDISITINFLRIFIKKKPAVILNFTAKPNIYATLAGRTLGIPAVNNIAGLGSGFVEESMTTKILRILYRYSQKKASKVFFQNEDDFQEFLFHKMVFPEKTTILPGSGVDLQHFSHHTLPVITREKKFTFLLISRILYSKGIELLFYAAKKIYDERNYDFRVQVVGQVGVNNSDAIPLSKIEEWNNEPFFEYLGKTEDIRQYITQSHCVILPSFYREGTPKSILEGLAIGRPIITTDMPGCRTTIVKGQNGFLIKPRDVNDLEQSMRKMISCDYAQLQEMGSKSRQLAEQKFDEQIVIKQYLKTINSILN</sequence>
<proteinExistence type="predicted"/>
<dbReference type="EMBL" id="JBHULT010000005">
    <property type="protein sequence ID" value="MFD2516572.1"/>
    <property type="molecule type" value="Genomic_DNA"/>
</dbReference>